<dbReference type="Gene3D" id="1.20.80.10">
    <property type="match status" value="1"/>
</dbReference>
<dbReference type="InterPro" id="IPR035984">
    <property type="entry name" value="Acyl-CoA-binding_sf"/>
</dbReference>
<dbReference type="InterPro" id="IPR000582">
    <property type="entry name" value="Acyl-CoA-binding_protein"/>
</dbReference>
<dbReference type="GO" id="GO:0005777">
    <property type="term" value="C:peroxisome"/>
    <property type="evidence" value="ECO:0007669"/>
    <property type="project" value="UniProtKB-SubCell"/>
</dbReference>
<evidence type="ECO:0000256" key="2">
    <source>
        <dbReference type="ARBA" id="ARBA00023140"/>
    </source>
</evidence>
<proteinExistence type="predicted"/>
<dbReference type="Proteomes" id="UP000274131">
    <property type="component" value="Unassembled WGS sequence"/>
</dbReference>
<comment type="subcellular location">
    <subcellularLocation>
        <location evidence="1">Peroxisome</location>
    </subcellularLocation>
</comment>
<feature type="chain" id="PRO_5043122658" evidence="4">
    <location>
        <begin position="19"/>
        <end position="360"/>
    </location>
</feature>
<accession>A0A0N4V4A6</accession>
<dbReference type="InterPro" id="IPR029045">
    <property type="entry name" value="ClpP/crotonase-like_dom_sf"/>
</dbReference>
<dbReference type="PRINTS" id="PR00689">
    <property type="entry name" value="ACOABINDINGP"/>
</dbReference>
<dbReference type="Gene3D" id="3.90.226.10">
    <property type="entry name" value="2-enoyl-CoA Hydratase, Chain A, domain 1"/>
    <property type="match status" value="1"/>
</dbReference>
<sequence length="360" mass="40685">RRGVLYIFLVWLKFRAYSATVDFESAQKEEAEHKDKLGFESKLKLYALYNQALFGDVVGNRPSVYEFQERARYDAWKALSGVSKEEAEKMYVEFVSSVVGELKNQDFPPGLSSEPKNVPGLKLITKNHGLNIILDRPDKYNALTLEVFYKIFYLGSGDYFCSGNDLSNLMRFFGSDNFDRFASETATMFENYVRAFIELNKPLLVFVNGPAVGIAVTTLALADYVLASDRATFHTPFTALGISPEGCSTYTFPLLMGSLKSAEMLIFGQKISAHEALERNLVNRVVSADSSAAEFQDIVDYVLRLPSDPLRLNKSLLRSVHKQALLLFNENEVNLLKQRWMSKECTDAINNFLQKSETKL</sequence>
<evidence type="ECO:0000313" key="7">
    <source>
        <dbReference type="Proteomes" id="UP000274131"/>
    </source>
</evidence>
<evidence type="ECO:0000259" key="5">
    <source>
        <dbReference type="PROSITE" id="PS51228"/>
    </source>
</evidence>
<dbReference type="InterPro" id="IPR001753">
    <property type="entry name" value="Enoyl-CoA_hydra/iso"/>
</dbReference>
<evidence type="ECO:0000313" key="8">
    <source>
        <dbReference type="WBParaSite" id="EVEC_0000495001-mRNA-1"/>
    </source>
</evidence>
<dbReference type="InterPro" id="IPR014748">
    <property type="entry name" value="Enoyl-CoA_hydra_C"/>
</dbReference>
<dbReference type="EMBL" id="UXUI01007912">
    <property type="protein sequence ID" value="VDD89883.1"/>
    <property type="molecule type" value="Genomic_DNA"/>
</dbReference>
<dbReference type="InterPro" id="IPR014352">
    <property type="entry name" value="FERM/acyl-CoA-bd_prot_sf"/>
</dbReference>
<dbReference type="GO" id="GO:0000062">
    <property type="term" value="F:fatty-acyl-CoA binding"/>
    <property type="evidence" value="ECO:0007669"/>
    <property type="project" value="InterPro"/>
</dbReference>
<gene>
    <name evidence="6" type="ORF">EVEC_LOCUS4634</name>
</gene>
<reference evidence="8" key="1">
    <citation type="submission" date="2017-02" db="UniProtKB">
        <authorList>
            <consortium name="WormBaseParasite"/>
        </authorList>
    </citation>
    <scope>IDENTIFICATION</scope>
</reference>
<dbReference type="Pfam" id="PF00887">
    <property type="entry name" value="ACBP"/>
    <property type="match status" value="1"/>
</dbReference>
<keyword evidence="2" id="KW-0576">Peroxisome</keyword>
<dbReference type="GO" id="GO:0004165">
    <property type="term" value="F:delta(3)-delta(2)-enoyl-CoA isomerase activity"/>
    <property type="evidence" value="ECO:0007669"/>
    <property type="project" value="UniProtKB-ARBA"/>
</dbReference>
<dbReference type="InterPro" id="IPR051053">
    <property type="entry name" value="ECH/Chromodomain_protein"/>
</dbReference>
<feature type="signal peptide" evidence="4">
    <location>
        <begin position="1"/>
        <end position="18"/>
    </location>
</feature>
<dbReference type="PANTHER" id="PTHR43684">
    <property type="match status" value="1"/>
</dbReference>
<feature type="domain" description="ACB" evidence="5">
    <location>
        <begin position="19"/>
        <end position="104"/>
    </location>
</feature>
<dbReference type="SUPFAM" id="SSF47027">
    <property type="entry name" value="Acyl-CoA binding protein"/>
    <property type="match status" value="1"/>
</dbReference>
<reference evidence="6 7" key="2">
    <citation type="submission" date="2018-10" db="EMBL/GenBank/DDBJ databases">
        <authorList>
            <consortium name="Pathogen Informatics"/>
        </authorList>
    </citation>
    <scope>NUCLEOTIDE SEQUENCE [LARGE SCALE GENOMIC DNA]</scope>
</reference>
<evidence type="ECO:0000313" key="6">
    <source>
        <dbReference type="EMBL" id="VDD89883.1"/>
    </source>
</evidence>
<dbReference type="Gene3D" id="1.10.12.10">
    <property type="entry name" value="Lyase 2-enoyl-coa Hydratase, Chain A, domain 2"/>
    <property type="match status" value="1"/>
</dbReference>
<dbReference type="STRING" id="51028.A0A0N4V4A6"/>
<dbReference type="PANTHER" id="PTHR43684:SF1">
    <property type="entry name" value="ENOYL-COA DELTA ISOMERASE 2"/>
    <property type="match status" value="1"/>
</dbReference>
<protein>
    <submittedName>
        <fullName evidence="8">ACB domain-containing protein</fullName>
    </submittedName>
</protein>
<dbReference type="CDD" id="cd06558">
    <property type="entry name" value="crotonase-like"/>
    <property type="match status" value="1"/>
</dbReference>
<evidence type="ECO:0000256" key="1">
    <source>
        <dbReference type="ARBA" id="ARBA00004275"/>
    </source>
</evidence>
<evidence type="ECO:0000256" key="3">
    <source>
        <dbReference type="ARBA" id="ARBA00023235"/>
    </source>
</evidence>
<keyword evidence="4" id="KW-0732">Signal</keyword>
<dbReference type="PROSITE" id="PS51228">
    <property type="entry name" value="ACB_2"/>
    <property type="match status" value="1"/>
</dbReference>
<dbReference type="OrthoDB" id="409763at2759"/>
<name>A0A0N4V4A6_ENTVE</name>
<dbReference type="Pfam" id="PF00378">
    <property type="entry name" value="ECH_1"/>
    <property type="match status" value="1"/>
</dbReference>
<dbReference type="AlphaFoldDB" id="A0A0N4V4A6"/>
<dbReference type="SUPFAM" id="SSF52096">
    <property type="entry name" value="ClpP/crotonase"/>
    <property type="match status" value="1"/>
</dbReference>
<evidence type="ECO:0000256" key="4">
    <source>
        <dbReference type="SAM" id="SignalP"/>
    </source>
</evidence>
<keyword evidence="3" id="KW-0413">Isomerase</keyword>
<organism evidence="8">
    <name type="scientific">Enterobius vermicularis</name>
    <name type="common">Human pinworm</name>
    <dbReference type="NCBI Taxonomy" id="51028"/>
    <lineage>
        <taxon>Eukaryota</taxon>
        <taxon>Metazoa</taxon>
        <taxon>Ecdysozoa</taxon>
        <taxon>Nematoda</taxon>
        <taxon>Chromadorea</taxon>
        <taxon>Rhabditida</taxon>
        <taxon>Spirurina</taxon>
        <taxon>Oxyuridomorpha</taxon>
        <taxon>Oxyuroidea</taxon>
        <taxon>Oxyuridae</taxon>
        <taxon>Enterobius</taxon>
    </lineage>
</organism>
<keyword evidence="7" id="KW-1185">Reference proteome</keyword>
<dbReference type="WBParaSite" id="EVEC_0000495001-mRNA-1">
    <property type="protein sequence ID" value="EVEC_0000495001-mRNA-1"/>
    <property type="gene ID" value="EVEC_0000495001"/>
</dbReference>